<dbReference type="InterPro" id="IPR000555">
    <property type="entry name" value="JAMM/MPN+_dom"/>
</dbReference>
<dbReference type="Pfam" id="PF01398">
    <property type="entry name" value="JAB"/>
    <property type="match status" value="1"/>
</dbReference>
<feature type="compositionally biased region" description="Polar residues" evidence="1">
    <location>
        <begin position="185"/>
        <end position="215"/>
    </location>
</feature>
<dbReference type="SMART" id="SM00232">
    <property type="entry name" value="JAB_MPN"/>
    <property type="match status" value="1"/>
</dbReference>
<dbReference type="GO" id="GO:0008237">
    <property type="term" value="F:metallopeptidase activity"/>
    <property type="evidence" value="ECO:0007669"/>
    <property type="project" value="InterPro"/>
</dbReference>
<accession>A0A443SS74</accession>
<evidence type="ECO:0000259" key="2">
    <source>
        <dbReference type="PROSITE" id="PS50249"/>
    </source>
</evidence>
<dbReference type="OrthoDB" id="7464992at2759"/>
<dbReference type="EMBL" id="NCKV01000530">
    <property type="protein sequence ID" value="RWS30373.1"/>
    <property type="molecule type" value="Genomic_DNA"/>
</dbReference>
<dbReference type="PROSITE" id="PS50249">
    <property type="entry name" value="MPN"/>
    <property type="match status" value="1"/>
</dbReference>
<dbReference type="InterPro" id="IPR050242">
    <property type="entry name" value="JAMM_MPN+_peptidase_M67A"/>
</dbReference>
<feature type="compositionally biased region" description="Low complexity" evidence="1">
    <location>
        <begin position="153"/>
        <end position="165"/>
    </location>
</feature>
<dbReference type="Gene3D" id="3.40.140.10">
    <property type="entry name" value="Cytidine Deaminase, domain 2"/>
    <property type="match status" value="1"/>
</dbReference>
<organism evidence="3 4">
    <name type="scientific">Leptotrombidium deliense</name>
    <dbReference type="NCBI Taxonomy" id="299467"/>
    <lineage>
        <taxon>Eukaryota</taxon>
        <taxon>Metazoa</taxon>
        <taxon>Ecdysozoa</taxon>
        <taxon>Arthropoda</taxon>
        <taxon>Chelicerata</taxon>
        <taxon>Arachnida</taxon>
        <taxon>Acari</taxon>
        <taxon>Acariformes</taxon>
        <taxon>Trombidiformes</taxon>
        <taxon>Prostigmata</taxon>
        <taxon>Anystina</taxon>
        <taxon>Parasitengona</taxon>
        <taxon>Trombiculoidea</taxon>
        <taxon>Trombiculidae</taxon>
        <taxon>Leptotrombidium</taxon>
    </lineage>
</organism>
<dbReference type="VEuPathDB" id="VectorBase:LDEU001668"/>
<comment type="caution">
    <text evidence="3">The sequence shown here is derived from an EMBL/GenBank/DDBJ whole genome shotgun (WGS) entry which is preliminary data.</text>
</comment>
<evidence type="ECO:0000313" key="3">
    <source>
        <dbReference type="EMBL" id="RWS30373.1"/>
    </source>
</evidence>
<sequence length="510" mass="57130">MSADIETVENVREFRAAKQRFSERRGSILVSNGTVTIDETMGRQLNNSCKHENRRESPMSENELTVNGAQIAAKKSNRKRKSYYLNEVVHLGADPIASEFNVTETERENISENVRVQENGKTRKSKLVSNNHKNGCELSVNEDKRCEIRTRQSSKNSLSSQSVKSTRSSPDVSTNTLKLRHSDTDSNGSENGSLDNSKNHVSSDNTESSISNENGSVKESDQSAGVNIAIVSEQETVKTSRTRPNPFKLIRCEKYGVETQAPFQLYVSVEAITIIDVHAHCVQNEVIGLLGGKYCPVLCQLHIHTAVPCESITSSTTDLQCEMDPVSQAMASEKLAREGYNVVGWYHSHPTFLPNPSLRDLETQEKYQQLFAEGKQPFVALILSPYSSSMQPSQKNSYVSKYKCLMVSDQQNSQGDYRIPYEFSPQLIRREKLVYNVLSSIRELCPKIAGLDSTLCLSEKIKGREIQYIQKLTASLKHHLEVTGLSNKESDQFLECLKDVLMTNVENGEN</sequence>
<protein>
    <submittedName>
        <fullName evidence="3">Histone H2A deubiquitinase MYSM1-like protein</fullName>
    </submittedName>
</protein>
<proteinExistence type="predicted"/>
<keyword evidence="4" id="KW-1185">Reference proteome</keyword>
<dbReference type="Proteomes" id="UP000288716">
    <property type="component" value="Unassembled WGS sequence"/>
</dbReference>
<gene>
    <name evidence="3" type="ORF">B4U80_03653</name>
</gene>
<dbReference type="InterPro" id="IPR037518">
    <property type="entry name" value="MPN"/>
</dbReference>
<dbReference type="PANTHER" id="PTHR10410">
    <property type="entry name" value="EUKARYOTIC TRANSLATION INITIATION FACTOR 3 -RELATED"/>
    <property type="match status" value="1"/>
</dbReference>
<evidence type="ECO:0000256" key="1">
    <source>
        <dbReference type="SAM" id="MobiDB-lite"/>
    </source>
</evidence>
<evidence type="ECO:0000313" key="4">
    <source>
        <dbReference type="Proteomes" id="UP000288716"/>
    </source>
</evidence>
<feature type="region of interest" description="Disordered" evidence="1">
    <location>
        <begin position="147"/>
        <end position="223"/>
    </location>
</feature>
<dbReference type="STRING" id="299467.A0A443SS74"/>
<dbReference type="SUPFAM" id="SSF102712">
    <property type="entry name" value="JAB1/MPN domain"/>
    <property type="match status" value="1"/>
</dbReference>
<feature type="compositionally biased region" description="Polar residues" evidence="1">
    <location>
        <begin position="166"/>
        <end position="177"/>
    </location>
</feature>
<feature type="region of interest" description="Disordered" evidence="1">
    <location>
        <begin position="117"/>
        <end position="136"/>
    </location>
</feature>
<name>A0A443SS74_9ACAR</name>
<feature type="domain" description="MPN" evidence="2">
    <location>
        <begin position="264"/>
        <end position="407"/>
    </location>
</feature>
<reference evidence="3 4" key="1">
    <citation type="journal article" date="2018" name="Gigascience">
        <title>Genomes of trombidid mites reveal novel predicted allergens and laterally-transferred genes associated with secondary metabolism.</title>
        <authorList>
            <person name="Dong X."/>
            <person name="Chaisiri K."/>
            <person name="Xia D."/>
            <person name="Armstrong S.D."/>
            <person name="Fang Y."/>
            <person name="Donnelly M.J."/>
            <person name="Kadowaki T."/>
            <person name="McGarry J.W."/>
            <person name="Darby A.C."/>
            <person name="Makepeace B.L."/>
        </authorList>
    </citation>
    <scope>NUCLEOTIDE SEQUENCE [LARGE SCALE GENOMIC DNA]</scope>
    <source>
        <strain evidence="3">UoL-UT</strain>
    </source>
</reference>
<dbReference type="AlphaFoldDB" id="A0A443SS74"/>